<evidence type="ECO:0000313" key="1">
    <source>
        <dbReference type="EMBL" id="WMT64329.1"/>
    </source>
</evidence>
<dbReference type="EMBL" id="CP096849">
    <property type="protein sequence ID" value="WMT64329.1"/>
    <property type="molecule type" value="Genomic_DNA"/>
</dbReference>
<dbReference type="Proteomes" id="UP001228563">
    <property type="component" value="Chromosome"/>
</dbReference>
<organism evidence="1 2">
    <name type="scientific">Enterobacter kobei</name>
    <dbReference type="NCBI Taxonomy" id="208224"/>
    <lineage>
        <taxon>Bacteria</taxon>
        <taxon>Pseudomonadati</taxon>
        <taxon>Pseudomonadota</taxon>
        <taxon>Gammaproteobacteria</taxon>
        <taxon>Enterobacterales</taxon>
        <taxon>Enterobacteriaceae</taxon>
        <taxon>Enterobacter</taxon>
        <taxon>Enterobacter cloacae complex</taxon>
    </lineage>
</organism>
<protein>
    <submittedName>
        <fullName evidence="1">Uncharacterized protein</fullName>
    </submittedName>
</protein>
<name>A0AAJ6IR91_9ENTR</name>
<evidence type="ECO:0000313" key="2">
    <source>
        <dbReference type="Proteomes" id="UP001228563"/>
    </source>
</evidence>
<accession>A0AAJ6IR91</accession>
<proteinExistence type="predicted"/>
<sequence length="47" mass="5205">MSDDVTLLSKPLDDFCSIELWENVTGFNSTGQHNAFHFNFEGVVGAN</sequence>
<dbReference type="RefSeq" id="WP_230278598.1">
    <property type="nucleotide sequence ID" value="NZ_CP096849.1"/>
</dbReference>
<dbReference type="AlphaFoldDB" id="A0AAJ6IR91"/>
<reference evidence="1" key="1">
    <citation type="submission" date="2022-04" db="EMBL/GenBank/DDBJ databases">
        <title>Co-occurrence of mcr-9 and blaNDM-1 in multidrug-resistant Enterobacter kobei strain isolated from an infant with urinary infection.</title>
        <authorList>
            <person name="Zeng H."/>
        </authorList>
    </citation>
    <scope>NUCLEOTIDE SEQUENCE</scope>
    <source>
        <strain evidence="1">EC1382</strain>
    </source>
</reference>
<gene>
    <name evidence="1" type="ORF">M2B19_15510</name>
</gene>